<keyword evidence="4" id="KW-1185">Reference proteome</keyword>
<keyword evidence="1" id="KW-0812">Transmembrane</keyword>
<dbReference type="PANTHER" id="PTHR38794">
    <property type="entry name" value="INTEGRAL MEMBRANE PROTEIN"/>
    <property type="match status" value="1"/>
</dbReference>
<name>A0ABR1QK65_9PEZI</name>
<keyword evidence="1" id="KW-0472">Membrane</keyword>
<feature type="transmembrane region" description="Helical" evidence="1">
    <location>
        <begin position="168"/>
        <end position="191"/>
    </location>
</feature>
<dbReference type="InterPro" id="IPR049326">
    <property type="entry name" value="Rhodopsin_dom_fungi"/>
</dbReference>
<reference evidence="3 4" key="1">
    <citation type="submission" date="2023-01" db="EMBL/GenBank/DDBJ databases">
        <title>Analysis of 21 Apiospora genomes using comparative genomics revels a genus with tremendous synthesis potential of carbohydrate active enzymes and secondary metabolites.</title>
        <authorList>
            <person name="Sorensen T."/>
        </authorList>
    </citation>
    <scope>NUCLEOTIDE SEQUENCE [LARGE SCALE GENOMIC DNA]</scope>
    <source>
        <strain evidence="3 4">CBS 24483</strain>
    </source>
</reference>
<feature type="transmembrane region" description="Helical" evidence="1">
    <location>
        <begin position="12"/>
        <end position="37"/>
    </location>
</feature>
<keyword evidence="1" id="KW-1133">Transmembrane helix</keyword>
<protein>
    <submittedName>
        <fullName evidence="3">Satratoxin biosynthesis SC1 cluster protein 4</fullName>
    </submittedName>
</protein>
<dbReference type="Pfam" id="PF20684">
    <property type="entry name" value="Fung_rhodopsin"/>
    <property type="match status" value="1"/>
</dbReference>
<evidence type="ECO:0000313" key="4">
    <source>
        <dbReference type="Proteomes" id="UP001391051"/>
    </source>
</evidence>
<accession>A0ABR1QK65</accession>
<evidence type="ECO:0000256" key="1">
    <source>
        <dbReference type="SAM" id="Phobius"/>
    </source>
</evidence>
<evidence type="ECO:0000259" key="2">
    <source>
        <dbReference type="Pfam" id="PF20684"/>
    </source>
</evidence>
<dbReference type="EMBL" id="JAQQWE010000004">
    <property type="protein sequence ID" value="KAK7957122.1"/>
    <property type="molecule type" value="Genomic_DNA"/>
</dbReference>
<sequence length="222" mass="24514">MDKREPVTASNLGPVVSLLAWIMEAMVVISIGVRLVLSSVSSERRNMENVTLLLATTFSIAFTVAVSVAVPNGIGRNQDEMTLQQLESLQKAVYSAGIMLVLISVCAQASVLVFLHDITRDRFHKRLIYAIASFITLFFTSSFFVAAFPCRRPHVWQVLGAQCIDQISFLEAFSTASIVVESALIALPVYMVYHLRLKRSEKATAISCFAARLVYVLVTFTS</sequence>
<feature type="transmembrane region" description="Helical" evidence="1">
    <location>
        <begin position="49"/>
        <end position="72"/>
    </location>
</feature>
<feature type="domain" description="Rhodopsin" evidence="2">
    <location>
        <begin position="34"/>
        <end position="218"/>
    </location>
</feature>
<feature type="transmembrane region" description="Helical" evidence="1">
    <location>
        <begin position="92"/>
        <end position="115"/>
    </location>
</feature>
<comment type="caution">
    <text evidence="3">The sequence shown here is derived from an EMBL/GenBank/DDBJ whole genome shotgun (WGS) entry which is preliminary data.</text>
</comment>
<dbReference type="GeneID" id="92075628"/>
<dbReference type="RefSeq" id="XP_066702428.1">
    <property type="nucleotide sequence ID" value="XM_066842566.1"/>
</dbReference>
<evidence type="ECO:0000313" key="3">
    <source>
        <dbReference type="EMBL" id="KAK7957122.1"/>
    </source>
</evidence>
<feature type="transmembrane region" description="Helical" evidence="1">
    <location>
        <begin position="127"/>
        <end position="148"/>
    </location>
</feature>
<organism evidence="3 4">
    <name type="scientific">Apiospora aurea</name>
    <dbReference type="NCBI Taxonomy" id="335848"/>
    <lineage>
        <taxon>Eukaryota</taxon>
        <taxon>Fungi</taxon>
        <taxon>Dikarya</taxon>
        <taxon>Ascomycota</taxon>
        <taxon>Pezizomycotina</taxon>
        <taxon>Sordariomycetes</taxon>
        <taxon>Xylariomycetidae</taxon>
        <taxon>Amphisphaeriales</taxon>
        <taxon>Apiosporaceae</taxon>
        <taxon>Apiospora</taxon>
    </lineage>
</organism>
<proteinExistence type="predicted"/>
<dbReference type="Proteomes" id="UP001391051">
    <property type="component" value="Unassembled WGS sequence"/>
</dbReference>
<gene>
    <name evidence="3" type="ORF">PG986_006344</name>
</gene>
<dbReference type="PANTHER" id="PTHR38794:SF1">
    <property type="entry name" value="INTEGRAL MEMBRANE PROTEIN"/>
    <property type="match status" value="1"/>
</dbReference>